<dbReference type="Proteomes" id="UP001642260">
    <property type="component" value="Unassembled WGS sequence"/>
</dbReference>
<accession>A0ABC8JSD1</accession>
<gene>
    <name evidence="1" type="ORF">ERUC_LOCUS14212</name>
</gene>
<evidence type="ECO:0000313" key="2">
    <source>
        <dbReference type="Proteomes" id="UP001642260"/>
    </source>
</evidence>
<dbReference type="AlphaFoldDB" id="A0ABC8JSD1"/>
<organism evidence="1 2">
    <name type="scientific">Eruca vesicaria subsp. sativa</name>
    <name type="common">Garden rocket</name>
    <name type="synonym">Eruca sativa</name>
    <dbReference type="NCBI Taxonomy" id="29727"/>
    <lineage>
        <taxon>Eukaryota</taxon>
        <taxon>Viridiplantae</taxon>
        <taxon>Streptophyta</taxon>
        <taxon>Embryophyta</taxon>
        <taxon>Tracheophyta</taxon>
        <taxon>Spermatophyta</taxon>
        <taxon>Magnoliopsida</taxon>
        <taxon>eudicotyledons</taxon>
        <taxon>Gunneridae</taxon>
        <taxon>Pentapetalae</taxon>
        <taxon>rosids</taxon>
        <taxon>malvids</taxon>
        <taxon>Brassicales</taxon>
        <taxon>Brassicaceae</taxon>
        <taxon>Brassiceae</taxon>
        <taxon>Eruca</taxon>
    </lineage>
</organism>
<reference evidence="1 2" key="1">
    <citation type="submission" date="2022-03" db="EMBL/GenBank/DDBJ databases">
        <authorList>
            <person name="Macdonald S."/>
            <person name="Ahmed S."/>
            <person name="Newling K."/>
        </authorList>
    </citation>
    <scope>NUCLEOTIDE SEQUENCE [LARGE SCALE GENOMIC DNA]</scope>
</reference>
<comment type="caution">
    <text evidence="1">The sequence shown here is derived from an EMBL/GenBank/DDBJ whole genome shotgun (WGS) entry which is preliminary data.</text>
</comment>
<protein>
    <submittedName>
        <fullName evidence="1">Uncharacterized protein</fullName>
    </submittedName>
</protein>
<name>A0ABC8JSD1_ERUVS</name>
<evidence type="ECO:0000313" key="1">
    <source>
        <dbReference type="EMBL" id="CAH8337195.1"/>
    </source>
</evidence>
<keyword evidence="2" id="KW-1185">Reference proteome</keyword>
<proteinExistence type="predicted"/>
<dbReference type="EMBL" id="CAKOAT010132710">
    <property type="protein sequence ID" value="CAH8337195.1"/>
    <property type="molecule type" value="Genomic_DNA"/>
</dbReference>
<sequence>MKAWLEAGNAEAPFIEGVKQYFALDQPKNGLKHLRFSTKNNQGQTHLVTSGDNMKKSWHVWPSSIGVQTCYQSTDVGENWNVACEMS</sequence>